<evidence type="ECO:0000256" key="5">
    <source>
        <dbReference type="ARBA" id="ARBA00023004"/>
    </source>
</evidence>
<sequence length="302" mass="32472">MGVHPRALDYAESFPNHVIPDESELTCGTKIEPGKSYGFFTDTTLCIGCKACEVACKEWNGLPADHLGLTGNSYDNTGDLGANTWRHVAFVEKIGSGGDRAQEMKPFQSNWLMMSDVCKHCANAPCLEACPTGSIFRTEFDTVVVQQDICNGCGYCVPACPFGVVELSLEDGKAHKCTLCYDRLKGGLEPACAKACPTDSIQFGEINELFERAGKRVEDLHEKGATDAYLYGAPDTPGATGGLKHLNAFFLLTDRPEVYNLPVAPTRASDRVRPSFLTGLAAMAGLTLAAAALMSSGRERGR</sequence>
<feature type="domain" description="4Fe-4S ferredoxin-type" evidence="9">
    <location>
        <begin position="141"/>
        <end position="170"/>
    </location>
</feature>
<dbReference type="CDD" id="cd10560">
    <property type="entry name" value="FDH-O_like"/>
    <property type="match status" value="1"/>
</dbReference>
<keyword evidence="11" id="KW-1185">Reference proteome</keyword>
<keyword evidence="5 7" id="KW-0408">Iron</keyword>
<feature type="binding site" evidence="7">
    <location>
        <position position="196"/>
    </location>
    <ligand>
        <name>[4Fe-4S] cluster</name>
        <dbReference type="ChEBI" id="CHEBI:49883"/>
        <label>1</label>
    </ligand>
</feature>
<feature type="domain" description="4Fe-4S ferredoxin-type" evidence="9">
    <location>
        <begin position="37"/>
        <end position="67"/>
    </location>
</feature>
<dbReference type="Proteomes" id="UP000321523">
    <property type="component" value="Unassembled WGS sequence"/>
</dbReference>
<dbReference type="GO" id="GO:0051539">
    <property type="term" value="F:4 iron, 4 sulfur cluster binding"/>
    <property type="evidence" value="ECO:0007669"/>
    <property type="project" value="UniProtKB-KW"/>
</dbReference>
<feature type="binding site" evidence="7">
    <location>
        <position position="153"/>
    </location>
    <ligand>
        <name>[4Fe-4S] cluster</name>
        <dbReference type="ChEBI" id="CHEBI:49883"/>
        <label>4</label>
    </ligand>
</feature>
<feature type="binding site" evidence="7">
    <location>
        <position position="52"/>
    </location>
    <ligand>
        <name>[4Fe-4S] cluster</name>
        <dbReference type="ChEBI" id="CHEBI:49883"/>
        <label>1</label>
    </ligand>
</feature>
<evidence type="ECO:0000256" key="8">
    <source>
        <dbReference type="SAM" id="Phobius"/>
    </source>
</evidence>
<keyword evidence="3 7" id="KW-0479">Metal-binding</keyword>
<dbReference type="SUPFAM" id="SSF54862">
    <property type="entry name" value="4Fe-4S ferredoxins"/>
    <property type="match status" value="1"/>
</dbReference>
<feature type="binding site" evidence="7">
    <location>
        <position position="180"/>
    </location>
    <ligand>
        <name>[4Fe-4S] cluster</name>
        <dbReference type="ChEBI" id="CHEBI:49883"/>
        <label>2</label>
    </ligand>
</feature>
<protein>
    <submittedName>
        <fullName evidence="10">4Fe-4S ferredoxin</fullName>
    </submittedName>
</protein>
<feature type="binding site" evidence="7">
    <location>
        <position position="130"/>
    </location>
    <ligand>
        <name>[4Fe-4S] cluster</name>
        <dbReference type="ChEBI" id="CHEBI:49883"/>
        <label>4</label>
    </ligand>
</feature>
<dbReference type="InterPro" id="IPR051555">
    <property type="entry name" value="FDH_Electron_Transfer_Unit"/>
</dbReference>
<dbReference type="InterPro" id="IPR014603">
    <property type="entry name" value="Formate_DH_Fe-S_su"/>
</dbReference>
<dbReference type="InterPro" id="IPR017896">
    <property type="entry name" value="4Fe4S_Fe-S-bd"/>
</dbReference>
<feature type="binding site" evidence="7">
    <location>
        <position position="46"/>
    </location>
    <ligand>
        <name>[4Fe-4S] cluster</name>
        <dbReference type="ChEBI" id="CHEBI:49883"/>
        <label>1</label>
    </ligand>
</feature>
<keyword evidence="8" id="KW-1133">Transmembrane helix</keyword>
<feature type="binding site" evidence="7">
    <location>
        <position position="160"/>
    </location>
    <ligand>
        <name>[4Fe-4S] cluster</name>
        <dbReference type="ChEBI" id="CHEBI:49883"/>
        <label>3</label>
    </ligand>
</feature>
<evidence type="ECO:0000256" key="3">
    <source>
        <dbReference type="ARBA" id="ARBA00022723"/>
    </source>
</evidence>
<evidence type="ECO:0000256" key="6">
    <source>
        <dbReference type="ARBA" id="ARBA00023014"/>
    </source>
</evidence>
<dbReference type="GO" id="GO:0046872">
    <property type="term" value="F:metal ion binding"/>
    <property type="evidence" value="ECO:0007669"/>
    <property type="project" value="UniProtKB-KW"/>
</dbReference>
<feature type="binding site" evidence="7">
    <location>
        <position position="192"/>
    </location>
    <ligand>
        <name>[4Fe-4S] cluster</name>
        <dbReference type="ChEBI" id="CHEBI:49883"/>
        <label>2</label>
    </ligand>
</feature>
<feature type="binding site" evidence="7">
    <location>
        <position position="156"/>
    </location>
    <ligand>
        <name>[4Fe-4S] cluster</name>
        <dbReference type="ChEBI" id="CHEBI:49883"/>
        <label>4</label>
    </ligand>
</feature>
<dbReference type="PROSITE" id="PS00198">
    <property type="entry name" value="4FE4S_FER_1"/>
    <property type="match status" value="1"/>
</dbReference>
<evidence type="ECO:0000256" key="2">
    <source>
        <dbReference type="ARBA" id="ARBA00022485"/>
    </source>
</evidence>
<dbReference type="EMBL" id="BJYZ01000008">
    <property type="protein sequence ID" value="GEO38023.1"/>
    <property type="molecule type" value="Genomic_DNA"/>
</dbReference>
<feature type="binding site" evidence="7">
    <location>
        <position position="49"/>
    </location>
    <ligand>
        <name>[4Fe-4S] cluster</name>
        <dbReference type="ChEBI" id="CHEBI:49883"/>
        <label>1</label>
    </ligand>
</feature>
<dbReference type="GO" id="GO:0030313">
    <property type="term" value="C:cell envelope"/>
    <property type="evidence" value="ECO:0007669"/>
    <property type="project" value="UniProtKB-SubCell"/>
</dbReference>
<feature type="domain" description="4Fe-4S ferredoxin-type" evidence="9">
    <location>
        <begin position="109"/>
        <end position="140"/>
    </location>
</feature>
<evidence type="ECO:0000256" key="4">
    <source>
        <dbReference type="ARBA" id="ARBA00022737"/>
    </source>
</evidence>
<evidence type="ECO:0000256" key="7">
    <source>
        <dbReference type="PIRSR" id="PIRSR036298-50"/>
    </source>
</evidence>
<organism evidence="10 11">
    <name type="scientific">Skermanella aerolata</name>
    <dbReference type="NCBI Taxonomy" id="393310"/>
    <lineage>
        <taxon>Bacteria</taxon>
        <taxon>Pseudomonadati</taxon>
        <taxon>Pseudomonadota</taxon>
        <taxon>Alphaproteobacteria</taxon>
        <taxon>Rhodospirillales</taxon>
        <taxon>Azospirillaceae</taxon>
        <taxon>Skermanella</taxon>
    </lineage>
</organism>
<evidence type="ECO:0000313" key="10">
    <source>
        <dbReference type="EMBL" id="GEO38023.1"/>
    </source>
</evidence>
<comment type="subcellular location">
    <subcellularLocation>
        <location evidence="1">Cell envelope</location>
    </subcellularLocation>
</comment>
<dbReference type="PIRSF" id="PIRSF036298">
    <property type="entry name" value="FDH_4Fe4S"/>
    <property type="match status" value="1"/>
</dbReference>
<keyword evidence="2 7" id="KW-0004">4Fe-4S</keyword>
<dbReference type="Pfam" id="PF13247">
    <property type="entry name" value="Fer4_11"/>
    <property type="match status" value="1"/>
</dbReference>
<feature type="binding site" evidence="7">
    <location>
        <position position="150"/>
    </location>
    <ligand>
        <name>[4Fe-4S] cluster</name>
        <dbReference type="ChEBI" id="CHEBI:49883"/>
        <label>4</label>
    </ligand>
</feature>
<name>A0A512DNG4_9PROT</name>
<accession>A0A512DNG4</accession>
<reference evidence="10 11" key="1">
    <citation type="submission" date="2019-07" db="EMBL/GenBank/DDBJ databases">
        <title>Whole genome shotgun sequence of Skermanella aerolata NBRC 106429.</title>
        <authorList>
            <person name="Hosoyama A."/>
            <person name="Uohara A."/>
            <person name="Ohji S."/>
            <person name="Ichikawa N."/>
        </authorList>
    </citation>
    <scope>NUCLEOTIDE SEQUENCE [LARGE SCALE GENOMIC DNA]</scope>
    <source>
        <strain evidence="10 11">NBRC 106429</strain>
    </source>
</reference>
<dbReference type="GO" id="GO:0015944">
    <property type="term" value="P:formate oxidation"/>
    <property type="evidence" value="ECO:0007669"/>
    <property type="project" value="InterPro"/>
</dbReference>
<keyword evidence="4" id="KW-0677">Repeat</keyword>
<feature type="binding site" evidence="7">
    <location>
        <position position="56"/>
    </location>
    <ligand>
        <name>[4Fe-4S] cluster</name>
        <dbReference type="ChEBI" id="CHEBI:49883"/>
        <label>2</label>
    </ligand>
</feature>
<dbReference type="Gene3D" id="3.30.70.20">
    <property type="match status" value="2"/>
</dbReference>
<dbReference type="PROSITE" id="PS51379">
    <property type="entry name" value="4FE4S_FER_2"/>
    <property type="match status" value="3"/>
</dbReference>
<proteinExistence type="predicted"/>
<comment type="caution">
    <text evidence="10">The sequence shown here is derived from an EMBL/GenBank/DDBJ whole genome shotgun (WGS) entry which is preliminary data.</text>
</comment>
<gene>
    <name evidence="10" type="ORF">SAE02_21710</name>
</gene>
<dbReference type="InterPro" id="IPR017900">
    <property type="entry name" value="4Fe4S_Fe_S_CS"/>
</dbReference>
<feature type="binding site" evidence="7">
    <location>
        <position position="177"/>
    </location>
    <ligand>
        <name>[4Fe-4S] cluster</name>
        <dbReference type="ChEBI" id="CHEBI:49883"/>
        <label>2</label>
    </ligand>
</feature>
<dbReference type="PANTHER" id="PTHR43545">
    <property type="entry name" value="FORMATE DEHYDROGENASE, NITRATE-INDUCIBLE, IRON-SULFUR SUBUNIT"/>
    <property type="match status" value="1"/>
</dbReference>
<feature type="binding site" evidence="7">
    <location>
        <position position="126"/>
    </location>
    <ligand>
        <name>[4Fe-4S] cluster</name>
        <dbReference type="ChEBI" id="CHEBI:49883"/>
        <label>3</label>
    </ligand>
</feature>
<dbReference type="RefSeq" id="WP_044430861.1">
    <property type="nucleotide sequence ID" value="NZ_BJYZ01000008.1"/>
</dbReference>
<feature type="binding site" evidence="7">
    <location>
        <position position="118"/>
    </location>
    <ligand>
        <name>[4Fe-4S] cluster</name>
        <dbReference type="ChEBI" id="CHEBI:49883"/>
        <label>3</label>
    </ligand>
</feature>
<dbReference type="AlphaFoldDB" id="A0A512DNG4"/>
<comment type="cofactor">
    <cofactor evidence="7">
        <name>[4Fe-4S] cluster</name>
        <dbReference type="ChEBI" id="CHEBI:49883"/>
    </cofactor>
    <text evidence="7">Binds 4 [4Fe-4S] clusters per subunit.</text>
</comment>
<evidence type="ECO:0000313" key="11">
    <source>
        <dbReference type="Proteomes" id="UP000321523"/>
    </source>
</evidence>
<feature type="transmembrane region" description="Helical" evidence="8">
    <location>
        <begin position="276"/>
        <end position="294"/>
    </location>
</feature>
<keyword evidence="6 7" id="KW-0411">Iron-sulfur</keyword>
<keyword evidence="8" id="KW-0812">Transmembrane</keyword>
<dbReference type="OrthoDB" id="9779457at2"/>
<dbReference type="PANTHER" id="PTHR43545:SF6">
    <property type="entry name" value="FORMATE DEHYDROGENASE, NITRATE-INDUCIBLE, IRON-SULFUR SUBUNIT"/>
    <property type="match status" value="1"/>
</dbReference>
<feature type="binding site" evidence="7">
    <location>
        <position position="121"/>
    </location>
    <ligand>
        <name>[4Fe-4S] cluster</name>
        <dbReference type="ChEBI" id="CHEBI:49883"/>
        <label>3</label>
    </ligand>
</feature>
<keyword evidence="8" id="KW-0472">Membrane</keyword>
<dbReference type="GO" id="GO:0045333">
    <property type="term" value="P:cellular respiration"/>
    <property type="evidence" value="ECO:0007669"/>
    <property type="project" value="InterPro"/>
</dbReference>
<evidence type="ECO:0000256" key="1">
    <source>
        <dbReference type="ARBA" id="ARBA00004196"/>
    </source>
</evidence>
<evidence type="ECO:0000259" key="9">
    <source>
        <dbReference type="PROSITE" id="PS51379"/>
    </source>
</evidence>